<evidence type="ECO:0000256" key="1">
    <source>
        <dbReference type="ARBA" id="ARBA00004613"/>
    </source>
</evidence>
<evidence type="ECO:0000256" key="5">
    <source>
        <dbReference type="ARBA" id="ARBA00022729"/>
    </source>
</evidence>
<keyword evidence="5" id="KW-0732">Signal</keyword>
<evidence type="ECO:0000256" key="4">
    <source>
        <dbReference type="ARBA" id="ARBA00022525"/>
    </source>
</evidence>
<comment type="subcellular location">
    <subcellularLocation>
        <location evidence="1 6">Secreted</location>
    </subcellularLocation>
</comment>
<evidence type="ECO:0000256" key="2">
    <source>
        <dbReference type="ARBA" id="ARBA00005581"/>
    </source>
</evidence>
<comment type="similarity">
    <text evidence="2 6">Belongs to the plant self-incompatibility (S1) protein family.</text>
</comment>
<dbReference type="GO" id="GO:0005576">
    <property type="term" value="C:extracellular region"/>
    <property type="evidence" value="ECO:0007669"/>
    <property type="project" value="UniProtKB-SubCell"/>
</dbReference>
<evidence type="ECO:0000313" key="8">
    <source>
        <dbReference type="Proteomes" id="UP000447434"/>
    </source>
</evidence>
<dbReference type="EMBL" id="WOCE01000006">
    <property type="protein sequence ID" value="KAE9612746.1"/>
    <property type="molecule type" value="Genomic_DNA"/>
</dbReference>
<dbReference type="Pfam" id="PF05938">
    <property type="entry name" value="Self-incomp_S1"/>
    <property type="match status" value="1"/>
</dbReference>
<keyword evidence="8" id="KW-1185">Reference proteome</keyword>
<evidence type="ECO:0000256" key="6">
    <source>
        <dbReference type="RuleBase" id="RU367044"/>
    </source>
</evidence>
<dbReference type="GO" id="GO:0060320">
    <property type="term" value="P:rejection of self pollen"/>
    <property type="evidence" value="ECO:0007669"/>
    <property type="project" value="UniProtKB-KW"/>
</dbReference>
<accession>A0A6A4QH18</accession>
<reference evidence="8" key="1">
    <citation type="journal article" date="2020" name="Nat. Commun.">
        <title>Genome sequence of the cluster root forming white lupin.</title>
        <authorList>
            <person name="Hufnagel B."/>
            <person name="Marques A."/>
            <person name="Soriano A."/>
            <person name="Marques L."/>
            <person name="Divol F."/>
            <person name="Doumas P."/>
            <person name="Sallet E."/>
            <person name="Mancinotti D."/>
            <person name="Carrere S."/>
            <person name="Marande W."/>
            <person name="Arribat S."/>
            <person name="Keller J."/>
            <person name="Huneau C."/>
            <person name="Blein T."/>
            <person name="Aime D."/>
            <person name="Laguerre M."/>
            <person name="Taylor J."/>
            <person name="Schubert V."/>
            <person name="Nelson M."/>
            <person name="Geu-Flores F."/>
            <person name="Crespi M."/>
            <person name="Gallardo-Guerrero K."/>
            <person name="Delaux P.-M."/>
            <person name="Salse J."/>
            <person name="Berges H."/>
            <person name="Guyot R."/>
            <person name="Gouzy J."/>
            <person name="Peret B."/>
        </authorList>
    </citation>
    <scope>NUCLEOTIDE SEQUENCE [LARGE SCALE GENOMIC DNA]</scope>
    <source>
        <strain evidence="8">cv. Amiga</strain>
    </source>
</reference>
<protein>
    <recommendedName>
        <fullName evidence="6">S-protein homolog</fullName>
    </recommendedName>
</protein>
<dbReference type="PANTHER" id="PTHR31232">
    <property type="match status" value="1"/>
</dbReference>
<name>A0A6A4QH18_LUPAL</name>
<proteinExistence type="inferred from homology"/>
<evidence type="ECO:0000256" key="3">
    <source>
        <dbReference type="ARBA" id="ARBA00022471"/>
    </source>
</evidence>
<dbReference type="PANTHER" id="PTHR31232:SF43">
    <property type="entry name" value="S-PROTEIN HOMOLOG 29-RELATED"/>
    <property type="match status" value="1"/>
</dbReference>
<sequence length="144" mass="16551">MGALLEKRSKVLLMSLTIFVTLQMMVGVVSGSFIFKDTHVIITNKLSEVLTLHCQDMKNDLGYHTLQPNSDPYSFKFTANPIFKISLYYCKFVWTGESHNFDIYVQKRDGKCGNSNRECSWIITQQGPCRLTNDPNNPLCYPWN</sequence>
<comment type="caution">
    <text evidence="7">The sequence shown here is derived from an EMBL/GenBank/DDBJ whole genome shotgun (WGS) entry which is preliminary data.</text>
</comment>
<dbReference type="AlphaFoldDB" id="A0A6A4QH18"/>
<keyword evidence="4 6" id="KW-0964">Secreted</keyword>
<dbReference type="Proteomes" id="UP000447434">
    <property type="component" value="Chromosome 6"/>
</dbReference>
<organism evidence="7 8">
    <name type="scientific">Lupinus albus</name>
    <name type="common">White lupine</name>
    <name type="synonym">Lupinus termis</name>
    <dbReference type="NCBI Taxonomy" id="3870"/>
    <lineage>
        <taxon>Eukaryota</taxon>
        <taxon>Viridiplantae</taxon>
        <taxon>Streptophyta</taxon>
        <taxon>Embryophyta</taxon>
        <taxon>Tracheophyta</taxon>
        <taxon>Spermatophyta</taxon>
        <taxon>Magnoliopsida</taxon>
        <taxon>eudicotyledons</taxon>
        <taxon>Gunneridae</taxon>
        <taxon>Pentapetalae</taxon>
        <taxon>rosids</taxon>
        <taxon>fabids</taxon>
        <taxon>Fabales</taxon>
        <taxon>Fabaceae</taxon>
        <taxon>Papilionoideae</taxon>
        <taxon>50 kb inversion clade</taxon>
        <taxon>genistoids sensu lato</taxon>
        <taxon>core genistoids</taxon>
        <taxon>Genisteae</taxon>
        <taxon>Lupinus</taxon>
    </lineage>
</organism>
<keyword evidence="3 6" id="KW-0713">Self-incompatibility</keyword>
<gene>
    <name evidence="7" type="ORF">Lalb_Chr06g0176321</name>
</gene>
<dbReference type="InterPro" id="IPR010264">
    <property type="entry name" value="Self-incomp_S1"/>
</dbReference>
<evidence type="ECO:0000313" key="7">
    <source>
        <dbReference type="EMBL" id="KAE9612746.1"/>
    </source>
</evidence>
<dbReference type="OrthoDB" id="1420996at2759"/>